<keyword evidence="1" id="KW-0732">Signal</keyword>
<evidence type="ECO:0000313" key="2">
    <source>
        <dbReference type="EMBL" id="MOY39905.1"/>
    </source>
</evidence>
<dbReference type="VEuPathDB" id="VectorBase:ISCW004635"/>
<accession>A0A4D5RS73</accession>
<dbReference type="SUPFAM" id="SSF57362">
    <property type="entry name" value="BPTI-like"/>
    <property type="match status" value="1"/>
</dbReference>
<organism evidence="2">
    <name type="scientific">Ixodes scapularis</name>
    <name type="common">Black-legged tick</name>
    <name type="synonym">Deer tick</name>
    <dbReference type="NCBI Taxonomy" id="6945"/>
    <lineage>
        <taxon>Eukaryota</taxon>
        <taxon>Metazoa</taxon>
        <taxon>Ecdysozoa</taxon>
        <taxon>Arthropoda</taxon>
        <taxon>Chelicerata</taxon>
        <taxon>Arachnida</taxon>
        <taxon>Acari</taxon>
        <taxon>Parasitiformes</taxon>
        <taxon>Ixodida</taxon>
        <taxon>Ixodoidea</taxon>
        <taxon>Ixodidae</taxon>
        <taxon>Ixodinae</taxon>
        <taxon>Ixodes</taxon>
    </lineage>
</organism>
<dbReference type="VEuPathDB" id="VectorBase:ISCI004635"/>
<feature type="signal peptide" evidence="1">
    <location>
        <begin position="1"/>
        <end position="25"/>
    </location>
</feature>
<protein>
    <submittedName>
        <fullName evidence="2">Putative salivary kunitz domain protein</fullName>
    </submittedName>
</protein>
<dbReference type="InterPro" id="IPR036880">
    <property type="entry name" value="Kunitz_BPTI_sf"/>
</dbReference>
<evidence type="ECO:0000256" key="1">
    <source>
        <dbReference type="SAM" id="SignalP"/>
    </source>
</evidence>
<name>A0A4D5RS73_IXOSC</name>
<dbReference type="VEuPathDB" id="VectorBase:ISCP_009038"/>
<dbReference type="PROSITE" id="PS51257">
    <property type="entry name" value="PROKAR_LIPOPROTEIN"/>
    <property type="match status" value="1"/>
</dbReference>
<reference evidence="2" key="1">
    <citation type="submission" date="2019-04" db="EMBL/GenBank/DDBJ databases">
        <title>An insight into the mialome of Ixodes scapularis.</title>
        <authorList>
            <person name="Ribeiro J.M."/>
            <person name="Mather T.N."/>
            <person name="Karim S."/>
        </authorList>
    </citation>
    <scope>NUCLEOTIDE SEQUENCE</scope>
</reference>
<dbReference type="GO" id="GO:0004867">
    <property type="term" value="F:serine-type endopeptidase inhibitor activity"/>
    <property type="evidence" value="ECO:0007669"/>
    <property type="project" value="InterPro"/>
</dbReference>
<feature type="chain" id="PRO_5020022311" evidence="1">
    <location>
        <begin position="26"/>
        <end position="93"/>
    </location>
</feature>
<sequence length="93" mass="9767">MAAKFSYATKAAFLLVLCLAVACNAVQRASSKHTCAYPQACTNPGNPDPGHTVTTTARYNPGTGRCVTTASVTGPHDCQRFATLADCQRECGQ</sequence>
<dbReference type="EMBL" id="GHJT01005934">
    <property type="protein sequence ID" value="MOY39905.1"/>
    <property type="molecule type" value="Transcribed_RNA"/>
</dbReference>
<proteinExistence type="predicted"/>
<dbReference type="AlphaFoldDB" id="A0A4D5RS73"/>
<dbReference type="Gene3D" id="4.10.410.10">
    <property type="entry name" value="Pancreatic trypsin inhibitor Kunitz domain"/>
    <property type="match status" value="1"/>
</dbReference>